<dbReference type="GO" id="GO:0046452">
    <property type="term" value="P:dihydrofolate metabolic process"/>
    <property type="evidence" value="ECO:0007669"/>
    <property type="project" value="TreeGrafter"/>
</dbReference>
<evidence type="ECO:0000256" key="7">
    <source>
        <dbReference type="ARBA" id="ARBA00025067"/>
    </source>
</evidence>
<evidence type="ECO:0000256" key="2">
    <source>
        <dbReference type="ARBA" id="ARBA00009539"/>
    </source>
</evidence>
<dbReference type="RefSeq" id="WP_131280043.1">
    <property type="nucleotide sequence ID" value="NZ_CP031395.1"/>
</dbReference>
<dbReference type="GO" id="GO:0006730">
    <property type="term" value="P:one-carbon metabolic process"/>
    <property type="evidence" value="ECO:0007669"/>
    <property type="project" value="UniProtKB-KW"/>
</dbReference>
<dbReference type="EMBL" id="CP031395">
    <property type="protein sequence ID" value="QBK05180.1"/>
    <property type="molecule type" value="Genomic_DNA"/>
</dbReference>
<comment type="catalytic activity">
    <reaction evidence="8">
        <text>(6S)-5,6,7,8-tetrahydrofolate + NADP(+) = 7,8-dihydrofolate + NADPH + H(+)</text>
        <dbReference type="Rhea" id="RHEA:15009"/>
        <dbReference type="ChEBI" id="CHEBI:15378"/>
        <dbReference type="ChEBI" id="CHEBI:57451"/>
        <dbReference type="ChEBI" id="CHEBI:57453"/>
        <dbReference type="ChEBI" id="CHEBI:57783"/>
        <dbReference type="ChEBI" id="CHEBI:58349"/>
        <dbReference type="EC" id="1.5.1.3"/>
    </reaction>
</comment>
<dbReference type="AlphaFoldDB" id="A0A4P6ULX2"/>
<evidence type="ECO:0000256" key="1">
    <source>
        <dbReference type="ARBA" id="ARBA00004903"/>
    </source>
</evidence>
<comment type="pathway">
    <text evidence="1 8">Cofactor biosynthesis; tetrahydrofolate biosynthesis; 5,6,7,8-tetrahydrofolate from 7,8-dihydrofolate: step 1/1.</text>
</comment>
<dbReference type="PIRSF" id="PIRSF000194">
    <property type="entry name" value="DHFR"/>
    <property type="match status" value="1"/>
</dbReference>
<dbReference type="Pfam" id="PF00186">
    <property type="entry name" value="DHFR_1"/>
    <property type="match status" value="1"/>
</dbReference>
<dbReference type="GO" id="GO:0005829">
    <property type="term" value="C:cytosol"/>
    <property type="evidence" value="ECO:0007669"/>
    <property type="project" value="TreeGrafter"/>
</dbReference>
<evidence type="ECO:0000256" key="4">
    <source>
        <dbReference type="ARBA" id="ARBA00022563"/>
    </source>
</evidence>
<keyword evidence="5 8" id="KW-0521">NADP</keyword>
<dbReference type="PROSITE" id="PS00075">
    <property type="entry name" value="DHFR_1"/>
    <property type="match status" value="1"/>
</dbReference>
<protein>
    <recommendedName>
        <fullName evidence="3 8">Dihydrofolate reductase</fullName>
        <ecNumber evidence="3 8">1.5.1.3</ecNumber>
    </recommendedName>
</protein>
<dbReference type="Proteomes" id="UP000292939">
    <property type="component" value="Chromosome"/>
</dbReference>
<dbReference type="SUPFAM" id="SSF53597">
    <property type="entry name" value="Dihydrofolate reductase-like"/>
    <property type="match status" value="1"/>
</dbReference>
<evidence type="ECO:0000313" key="11">
    <source>
        <dbReference type="EMBL" id="QBK05180.1"/>
    </source>
</evidence>
<gene>
    <name evidence="11" type="ORF">DW355_10780</name>
</gene>
<accession>A0A4P6ULX2</accession>
<dbReference type="InterPro" id="IPR012259">
    <property type="entry name" value="DHFR"/>
</dbReference>
<dbReference type="EC" id="1.5.1.3" evidence="3 8"/>
<organism evidence="11 12">
    <name type="scientific">Hylemonella gracilis</name>
    <dbReference type="NCBI Taxonomy" id="80880"/>
    <lineage>
        <taxon>Bacteria</taxon>
        <taxon>Pseudomonadati</taxon>
        <taxon>Pseudomonadota</taxon>
        <taxon>Betaproteobacteria</taxon>
        <taxon>Burkholderiales</taxon>
        <taxon>Comamonadaceae</taxon>
        <taxon>Hylemonella</taxon>
    </lineage>
</organism>
<dbReference type="OrthoDB" id="9804315at2"/>
<evidence type="ECO:0000256" key="9">
    <source>
        <dbReference type="RuleBase" id="RU004474"/>
    </source>
</evidence>
<dbReference type="FunFam" id="3.40.430.10:FF:000001">
    <property type="entry name" value="Dihydrofolate reductase"/>
    <property type="match status" value="1"/>
</dbReference>
<dbReference type="UniPathway" id="UPA00077">
    <property type="reaction ID" value="UER00158"/>
</dbReference>
<feature type="domain" description="DHFR" evidence="10">
    <location>
        <begin position="7"/>
        <end position="169"/>
    </location>
</feature>
<dbReference type="GO" id="GO:0070401">
    <property type="term" value="F:NADP+ binding"/>
    <property type="evidence" value="ECO:0007669"/>
    <property type="project" value="UniProtKB-ARBA"/>
</dbReference>
<dbReference type="PROSITE" id="PS51330">
    <property type="entry name" value="DHFR_2"/>
    <property type="match status" value="1"/>
</dbReference>
<comment type="similarity">
    <text evidence="2 8 9">Belongs to the dihydrofolate reductase family.</text>
</comment>
<evidence type="ECO:0000256" key="5">
    <source>
        <dbReference type="ARBA" id="ARBA00022857"/>
    </source>
</evidence>
<dbReference type="GO" id="GO:0046655">
    <property type="term" value="P:folic acid metabolic process"/>
    <property type="evidence" value="ECO:0007669"/>
    <property type="project" value="TreeGrafter"/>
</dbReference>
<evidence type="ECO:0000313" key="12">
    <source>
        <dbReference type="Proteomes" id="UP000292939"/>
    </source>
</evidence>
<dbReference type="InterPro" id="IPR017925">
    <property type="entry name" value="DHFR_CS"/>
</dbReference>
<dbReference type="PRINTS" id="PR00070">
    <property type="entry name" value="DHFR"/>
</dbReference>
<name>A0A4P6ULX2_9BURK</name>
<dbReference type="GO" id="GO:0046654">
    <property type="term" value="P:tetrahydrofolate biosynthetic process"/>
    <property type="evidence" value="ECO:0007669"/>
    <property type="project" value="UniProtKB-UniPathway"/>
</dbReference>
<dbReference type="KEGG" id="hgr:DW355_10780"/>
<dbReference type="GO" id="GO:0004146">
    <property type="term" value="F:dihydrofolate reductase activity"/>
    <property type="evidence" value="ECO:0007669"/>
    <property type="project" value="UniProtKB-EC"/>
</dbReference>
<dbReference type="InterPro" id="IPR001796">
    <property type="entry name" value="DHFR_dom"/>
</dbReference>
<keyword evidence="4 8" id="KW-0554">One-carbon metabolism</keyword>
<evidence type="ECO:0000256" key="3">
    <source>
        <dbReference type="ARBA" id="ARBA00012856"/>
    </source>
</evidence>
<dbReference type="PANTHER" id="PTHR48069">
    <property type="entry name" value="DIHYDROFOLATE REDUCTASE"/>
    <property type="match status" value="1"/>
</dbReference>
<comment type="function">
    <text evidence="7 8">Key enzyme in folate metabolism. Catalyzes an essential reaction for de novo glycine and purine synthesis, and for DNA precursor synthesis.</text>
</comment>
<evidence type="ECO:0000259" key="10">
    <source>
        <dbReference type="PROSITE" id="PS51330"/>
    </source>
</evidence>
<proteinExistence type="inferred from homology"/>
<sequence>MTPQNPKLHLIYARAANGVIGKDGVMPWHLPEDLAHFKRTTLGAPVIMGRKTWESLPPRFRPLPGRRNVVVTRQSGWKADGTQGEAAVAHSLDEALQHCRDAADVWIIGGAQIYAQALPLASTAVVTEIEADFDGDAYAPVLGPSWVETGRERLVAANGLTLNFVTYTQRMAG</sequence>
<dbReference type="PANTHER" id="PTHR48069:SF3">
    <property type="entry name" value="DIHYDROFOLATE REDUCTASE"/>
    <property type="match status" value="1"/>
</dbReference>
<dbReference type="CDD" id="cd00209">
    <property type="entry name" value="DHFR"/>
    <property type="match status" value="1"/>
</dbReference>
<evidence type="ECO:0000256" key="6">
    <source>
        <dbReference type="ARBA" id="ARBA00023002"/>
    </source>
</evidence>
<keyword evidence="6 8" id="KW-0560">Oxidoreductase</keyword>
<dbReference type="InterPro" id="IPR024072">
    <property type="entry name" value="DHFR-like_dom_sf"/>
</dbReference>
<reference evidence="11 12" key="1">
    <citation type="submission" date="2018-07" db="EMBL/GenBank/DDBJ databases">
        <title>Exploring interactions and the metabolic potential of the ultra-small soil bacteria Hylemonella gracilis.</title>
        <authorList>
            <person name="Tyc O."/>
            <person name="Kulkarni P."/>
            <person name="Gawehns F."/>
            <person name="Hundscheid M."/>
            <person name="Zweers H."/>
            <person name="Garbeva P."/>
        </authorList>
    </citation>
    <scope>NUCLEOTIDE SEQUENCE [LARGE SCALE GENOMIC DNA]</scope>
    <source>
        <strain evidence="11 12">NS1</strain>
    </source>
</reference>
<dbReference type="Gene3D" id="3.40.430.10">
    <property type="entry name" value="Dihydrofolate Reductase, subunit A"/>
    <property type="match status" value="1"/>
</dbReference>
<evidence type="ECO:0000256" key="8">
    <source>
        <dbReference type="PIRNR" id="PIRNR000194"/>
    </source>
</evidence>